<dbReference type="PANTHER" id="PTHR33732:SF9">
    <property type="entry name" value="REF_SRPP-LIKE PROTEIN OS05G0151300_LOC_OS05G05940"/>
    <property type="match status" value="1"/>
</dbReference>
<dbReference type="Gramene" id="OIT03504">
    <property type="protein sequence ID" value="OIT03504"/>
    <property type="gene ID" value="A4A49_28229"/>
</dbReference>
<comment type="caution">
    <text evidence="2">The sequence shown here is derived from an EMBL/GenBank/DDBJ whole genome shotgun (WGS) entry which is preliminary data.</text>
</comment>
<dbReference type="STRING" id="49451.A0A1J6ISH0"/>
<organism evidence="2 3">
    <name type="scientific">Nicotiana attenuata</name>
    <name type="common">Coyote tobacco</name>
    <dbReference type="NCBI Taxonomy" id="49451"/>
    <lineage>
        <taxon>Eukaryota</taxon>
        <taxon>Viridiplantae</taxon>
        <taxon>Streptophyta</taxon>
        <taxon>Embryophyta</taxon>
        <taxon>Tracheophyta</taxon>
        <taxon>Spermatophyta</taxon>
        <taxon>Magnoliopsida</taxon>
        <taxon>eudicotyledons</taxon>
        <taxon>Gunneridae</taxon>
        <taxon>Pentapetalae</taxon>
        <taxon>asterids</taxon>
        <taxon>lamiids</taxon>
        <taxon>Solanales</taxon>
        <taxon>Solanaceae</taxon>
        <taxon>Nicotianoideae</taxon>
        <taxon>Nicotianeae</taxon>
        <taxon>Nicotiana</taxon>
    </lineage>
</organism>
<keyword evidence="3" id="KW-1185">Reference proteome</keyword>
<dbReference type="InterPro" id="IPR008802">
    <property type="entry name" value="REF"/>
</dbReference>
<dbReference type="AlphaFoldDB" id="A0A1J6ISH0"/>
<reference evidence="2" key="1">
    <citation type="submission" date="2016-11" db="EMBL/GenBank/DDBJ databases">
        <title>The genome of Nicotiana attenuata.</title>
        <authorList>
            <person name="Xu S."/>
            <person name="Brockmoeller T."/>
            <person name="Gaquerel E."/>
            <person name="Navarro A."/>
            <person name="Kuhl H."/>
            <person name="Gase K."/>
            <person name="Ling Z."/>
            <person name="Zhou W."/>
            <person name="Kreitzer C."/>
            <person name="Stanke M."/>
            <person name="Tang H."/>
            <person name="Lyons E."/>
            <person name="Pandey P."/>
            <person name="Pandey S.P."/>
            <person name="Timmermann B."/>
            <person name="Baldwin I.T."/>
        </authorList>
    </citation>
    <scope>NUCLEOTIDE SEQUENCE [LARGE SCALE GENOMIC DNA]</scope>
    <source>
        <strain evidence="2">UT</strain>
    </source>
</reference>
<evidence type="ECO:0000313" key="3">
    <source>
        <dbReference type="Proteomes" id="UP000187609"/>
    </source>
</evidence>
<proteinExistence type="inferred from homology"/>
<evidence type="ECO:0000313" key="2">
    <source>
        <dbReference type="EMBL" id="OIT03504.1"/>
    </source>
</evidence>
<dbReference type="PANTHER" id="PTHR33732">
    <property type="entry name" value="REF/SRPP-LIKE PROTEIN OS05G0151300/LOC_OS05G05940"/>
    <property type="match status" value="1"/>
</dbReference>
<protein>
    <recommendedName>
        <fullName evidence="4">Senescence domain-containing protein</fullName>
    </recommendedName>
</protein>
<accession>A0A1J6ISH0</accession>
<comment type="similarity">
    <text evidence="1">Belongs to the REF/SRPP family.</text>
</comment>
<name>A0A1J6ISH0_NICAT</name>
<dbReference type="EMBL" id="MJEQ01037187">
    <property type="protein sequence ID" value="OIT03504.1"/>
    <property type="molecule type" value="Genomic_DNA"/>
</dbReference>
<dbReference type="Proteomes" id="UP000187609">
    <property type="component" value="Unassembled WGS sequence"/>
</dbReference>
<evidence type="ECO:0008006" key="4">
    <source>
        <dbReference type="Google" id="ProtNLM"/>
    </source>
</evidence>
<sequence>MNWLKGLFGELMEMILDKEDISNITEENLPNERSRNFIQVYAFSFSRLSFDSTTLALAFLIHNCGSQSATKKNFRKKLWGLLRLGNIISSAVDESIRKIDIRVPPMVKQASAAARSVAANVKSVGVIGAASGLAKTVYANYEPAAKGLYTNYEPMSNMQHQLGSL</sequence>
<evidence type="ECO:0000256" key="1">
    <source>
        <dbReference type="ARBA" id="ARBA00009737"/>
    </source>
</evidence>
<gene>
    <name evidence="2" type="ORF">A4A49_28229</name>
</gene>
<dbReference type="Pfam" id="PF05755">
    <property type="entry name" value="REF"/>
    <property type="match status" value="1"/>
</dbReference>